<keyword evidence="2" id="KW-1185">Reference proteome</keyword>
<name>A0A4Y2N6D8_ARAVE</name>
<dbReference type="AlphaFoldDB" id="A0A4Y2N6D8"/>
<gene>
    <name evidence="1" type="ORF">AVEN_265695_1</name>
</gene>
<reference evidence="1 2" key="1">
    <citation type="journal article" date="2019" name="Sci. Rep.">
        <title>Orb-weaving spider Araneus ventricosus genome elucidates the spidroin gene catalogue.</title>
        <authorList>
            <person name="Kono N."/>
            <person name="Nakamura H."/>
            <person name="Ohtoshi R."/>
            <person name="Moran D.A.P."/>
            <person name="Shinohara A."/>
            <person name="Yoshida Y."/>
            <person name="Fujiwara M."/>
            <person name="Mori M."/>
            <person name="Tomita M."/>
            <person name="Arakawa K."/>
        </authorList>
    </citation>
    <scope>NUCLEOTIDE SEQUENCE [LARGE SCALE GENOMIC DNA]</scope>
</reference>
<dbReference type="EMBL" id="BGPR01008424">
    <property type="protein sequence ID" value="GBN33737.1"/>
    <property type="molecule type" value="Genomic_DNA"/>
</dbReference>
<comment type="caution">
    <text evidence="1">The sequence shown here is derived from an EMBL/GenBank/DDBJ whole genome shotgun (WGS) entry which is preliminary data.</text>
</comment>
<dbReference type="Proteomes" id="UP000499080">
    <property type="component" value="Unassembled WGS sequence"/>
</dbReference>
<evidence type="ECO:0000313" key="1">
    <source>
        <dbReference type="EMBL" id="GBN33737.1"/>
    </source>
</evidence>
<protein>
    <recommendedName>
        <fullName evidence="3">RNase H type-1 domain-containing protein</fullName>
    </recommendedName>
</protein>
<proteinExistence type="predicted"/>
<sequence>MPELLEQYLHPAVSPLHSTQQITKEKAVEFIFTPKILFSTTKFSLQKIIETQETRQYTDGSKTDEGTGSTYFILEHYGIIASLQNKLNHNNLDFQAEILAIKMGIEAASSL</sequence>
<accession>A0A4Y2N6D8</accession>
<organism evidence="1 2">
    <name type="scientific">Araneus ventricosus</name>
    <name type="common">Orbweaver spider</name>
    <name type="synonym">Epeira ventricosa</name>
    <dbReference type="NCBI Taxonomy" id="182803"/>
    <lineage>
        <taxon>Eukaryota</taxon>
        <taxon>Metazoa</taxon>
        <taxon>Ecdysozoa</taxon>
        <taxon>Arthropoda</taxon>
        <taxon>Chelicerata</taxon>
        <taxon>Arachnida</taxon>
        <taxon>Araneae</taxon>
        <taxon>Araneomorphae</taxon>
        <taxon>Entelegynae</taxon>
        <taxon>Araneoidea</taxon>
        <taxon>Araneidae</taxon>
        <taxon>Araneus</taxon>
    </lineage>
</organism>
<evidence type="ECO:0008006" key="3">
    <source>
        <dbReference type="Google" id="ProtNLM"/>
    </source>
</evidence>
<evidence type="ECO:0000313" key="2">
    <source>
        <dbReference type="Proteomes" id="UP000499080"/>
    </source>
</evidence>
<dbReference type="OrthoDB" id="6514649at2759"/>